<feature type="active site" description="Nucleophile" evidence="9">
    <location>
        <position position="33"/>
    </location>
</feature>
<dbReference type="EMBL" id="SWOV01000024">
    <property type="protein sequence ID" value="NFF88200.1"/>
    <property type="molecule type" value="Genomic_DNA"/>
</dbReference>
<evidence type="ECO:0000313" key="14">
    <source>
        <dbReference type="Proteomes" id="UP000473681"/>
    </source>
</evidence>
<evidence type="ECO:0000256" key="8">
    <source>
        <dbReference type="PIRNR" id="PIRNR000077"/>
    </source>
</evidence>
<keyword evidence="6 10" id="KW-0676">Redox-active center</keyword>
<evidence type="ECO:0000256" key="2">
    <source>
        <dbReference type="ARBA" id="ARBA00020570"/>
    </source>
</evidence>
<proteinExistence type="inferred from homology"/>
<sequence>MIKHINDSNFENEVLNCNELVVVDFWATWCGPCRMLSPVLEELEGEFENVKFTKIDIDENPWSSRVNEIRSIPTIKLFKNGKPIETSIGFLPKEALSDLIKDNL</sequence>
<evidence type="ECO:0000256" key="4">
    <source>
        <dbReference type="ARBA" id="ARBA00022982"/>
    </source>
</evidence>
<feature type="disulfide bond" description="Redox-active" evidence="10">
    <location>
        <begin position="30"/>
        <end position="33"/>
    </location>
</feature>
<evidence type="ECO:0000256" key="6">
    <source>
        <dbReference type="ARBA" id="ARBA00023284"/>
    </source>
</evidence>
<dbReference type="FunFam" id="3.40.30.10:FF:000001">
    <property type="entry name" value="Thioredoxin"/>
    <property type="match status" value="1"/>
</dbReference>
<dbReference type="Proteomes" id="UP000476820">
    <property type="component" value="Unassembled WGS sequence"/>
</dbReference>
<dbReference type="Gene3D" id="3.40.30.10">
    <property type="entry name" value="Glutaredoxin"/>
    <property type="match status" value="1"/>
</dbReference>
<feature type="site" description="Deprotonates C-terminal active site Cys" evidence="9">
    <location>
        <position position="24"/>
    </location>
</feature>
<dbReference type="PANTHER" id="PTHR45663:SF11">
    <property type="entry name" value="GEO12009P1"/>
    <property type="match status" value="1"/>
</dbReference>
<accession>A0A0L9Y5G4</accession>
<dbReference type="PIRSF" id="PIRSF000077">
    <property type="entry name" value="Thioredoxin"/>
    <property type="match status" value="1"/>
</dbReference>
<evidence type="ECO:0000313" key="12">
    <source>
        <dbReference type="EMBL" id="NFF88200.1"/>
    </source>
</evidence>
<dbReference type="PROSITE" id="PS00194">
    <property type="entry name" value="THIOREDOXIN_1"/>
    <property type="match status" value="1"/>
</dbReference>
<comment type="similarity">
    <text evidence="1 8">Belongs to the thioredoxin family.</text>
</comment>
<comment type="caution">
    <text evidence="13">The sequence shown here is derived from an EMBL/GenBank/DDBJ whole genome shotgun (WGS) entry which is preliminary data.</text>
</comment>
<dbReference type="AlphaFoldDB" id="A0A0L9Y5G4"/>
<evidence type="ECO:0000313" key="13">
    <source>
        <dbReference type="EMBL" id="NFN36540.1"/>
    </source>
</evidence>
<feature type="site" description="Contributes to redox potential value" evidence="9">
    <location>
        <position position="31"/>
    </location>
</feature>
<dbReference type="SUPFAM" id="SSF52833">
    <property type="entry name" value="Thioredoxin-like"/>
    <property type="match status" value="1"/>
</dbReference>
<dbReference type="PRINTS" id="PR00421">
    <property type="entry name" value="THIOREDOXIN"/>
</dbReference>
<dbReference type="InterPro" id="IPR013766">
    <property type="entry name" value="Thioredoxin_domain"/>
</dbReference>
<keyword evidence="3" id="KW-0813">Transport</keyword>
<dbReference type="Pfam" id="PF00085">
    <property type="entry name" value="Thioredoxin"/>
    <property type="match status" value="1"/>
</dbReference>
<evidence type="ECO:0000256" key="9">
    <source>
        <dbReference type="PIRSR" id="PIRSR000077-1"/>
    </source>
</evidence>
<dbReference type="InterPro" id="IPR005746">
    <property type="entry name" value="Thioredoxin"/>
</dbReference>
<feature type="domain" description="Thioredoxin" evidence="11">
    <location>
        <begin position="1"/>
        <end position="104"/>
    </location>
</feature>
<keyword evidence="4" id="KW-0249">Electron transport</keyword>
<reference evidence="14 15" key="1">
    <citation type="submission" date="2019-04" db="EMBL/GenBank/DDBJ databases">
        <title>Genome sequencing of Clostridium botulinum Groups I-IV and Clostridium butyricum.</title>
        <authorList>
            <person name="Brunt J."/>
            <person name="Van Vliet A.H.M."/>
            <person name="Stringer S.C."/>
            <person name="Carter A.T."/>
            <person name="Peck M.W."/>
        </authorList>
    </citation>
    <scope>NUCLEOTIDE SEQUENCE [LARGE SCALE GENOMIC DNA]</scope>
    <source>
        <strain evidence="12 15">1605</strain>
        <strain evidence="13 14">CB-K-33E</strain>
    </source>
</reference>
<dbReference type="EMBL" id="SWVK01000025">
    <property type="protein sequence ID" value="NFN36540.1"/>
    <property type="molecule type" value="Genomic_DNA"/>
</dbReference>
<dbReference type="GO" id="GO:0005737">
    <property type="term" value="C:cytoplasm"/>
    <property type="evidence" value="ECO:0007669"/>
    <property type="project" value="TreeGrafter"/>
</dbReference>
<dbReference type="OrthoDB" id="9790390at2"/>
<evidence type="ECO:0000256" key="10">
    <source>
        <dbReference type="PIRSR" id="PIRSR000077-4"/>
    </source>
</evidence>
<dbReference type="InterPro" id="IPR017937">
    <property type="entry name" value="Thioredoxin_CS"/>
</dbReference>
<dbReference type="CDD" id="cd02947">
    <property type="entry name" value="TRX_family"/>
    <property type="match status" value="1"/>
</dbReference>
<evidence type="ECO:0000259" key="11">
    <source>
        <dbReference type="PROSITE" id="PS51352"/>
    </source>
</evidence>
<evidence type="ECO:0000256" key="7">
    <source>
        <dbReference type="NCBIfam" id="TIGR01068"/>
    </source>
</evidence>
<feature type="active site" description="Nucleophile" evidence="9">
    <location>
        <position position="30"/>
    </location>
</feature>
<feature type="site" description="Contributes to redox potential value" evidence="9">
    <location>
        <position position="32"/>
    </location>
</feature>
<gene>
    <name evidence="13" type="primary">trxA</name>
    <name evidence="12" type="ORF">FC774_10010</name>
    <name evidence="13" type="ORF">FDB51_15800</name>
</gene>
<protein>
    <recommendedName>
        <fullName evidence="2 7">Thioredoxin</fullName>
    </recommendedName>
</protein>
<dbReference type="Proteomes" id="UP000473681">
    <property type="component" value="Unassembled WGS sequence"/>
</dbReference>
<dbReference type="PANTHER" id="PTHR45663">
    <property type="entry name" value="GEO12009P1"/>
    <property type="match status" value="1"/>
</dbReference>
<evidence type="ECO:0000313" key="15">
    <source>
        <dbReference type="Proteomes" id="UP000476820"/>
    </source>
</evidence>
<organism evidence="13 14">
    <name type="scientific">Clostridium botulinum</name>
    <dbReference type="NCBI Taxonomy" id="1491"/>
    <lineage>
        <taxon>Bacteria</taxon>
        <taxon>Bacillati</taxon>
        <taxon>Bacillota</taxon>
        <taxon>Clostridia</taxon>
        <taxon>Eubacteriales</taxon>
        <taxon>Clostridiaceae</taxon>
        <taxon>Clostridium</taxon>
    </lineage>
</organism>
<dbReference type="RefSeq" id="WP_053342728.1">
    <property type="nucleotide sequence ID" value="NZ_JACBBZ010000003.1"/>
</dbReference>
<dbReference type="InterPro" id="IPR036249">
    <property type="entry name" value="Thioredoxin-like_sf"/>
</dbReference>
<dbReference type="NCBIfam" id="TIGR01068">
    <property type="entry name" value="thioredoxin"/>
    <property type="match status" value="1"/>
</dbReference>
<evidence type="ECO:0000256" key="3">
    <source>
        <dbReference type="ARBA" id="ARBA00022448"/>
    </source>
</evidence>
<evidence type="ECO:0000256" key="5">
    <source>
        <dbReference type="ARBA" id="ARBA00023157"/>
    </source>
</evidence>
<dbReference type="PROSITE" id="PS51352">
    <property type="entry name" value="THIOREDOXIN_2"/>
    <property type="match status" value="1"/>
</dbReference>
<name>A0A0L9Y5G4_CLOBO</name>
<dbReference type="GO" id="GO:0015035">
    <property type="term" value="F:protein-disulfide reductase activity"/>
    <property type="evidence" value="ECO:0007669"/>
    <property type="project" value="UniProtKB-UniRule"/>
</dbReference>
<keyword evidence="5 10" id="KW-1015">Disulfide bond</keyword>
<evidence type="ECO:0000256" key="1">
    <source>
        <dbReference type="ARBA" id="ARBA00008987"/>
    </source>
</evidence>